<proteinExistence type="inferred from homology"/>
<dbReference type="GO" id="GO:0006506">
    <property type="term" value="P:GPI anchor biosynthetic process"/>
    <property type="evidence" value="ECO:0007669"/>
    <property type="project" value="InterPro"/>
</dbReference>
<evidence type="ECO:0000313" key="4">
    <source>
        <dbReference type="EMBL" id="WWC63793.1"/>
    </source>
</evidence>
<dbReference type="GeneID" id="90830142"/>
<reference evidence="4" key="2">
    <citation type="submission" date="2024-02" db="EMBL/GenBank/DDBJ databases">
        <title>Comparative genomics of Cryptococcus and Kwoniella reveals pathogenesis evolution and contrasting modes of karyotype evolution via chromosome fusion or intercentromeric recombination.</title>
        <authorList>
            <person name="Coelho M.A."/>
            <person name="David-Palma M."/>
            <person name="Shea T."/>
            <person name="Bowers K."/>
            <person name="McGinley-Smith S."/>
            <person name="Mohammad A.W."/>
            <person name="Gnirke A."/>
            <person name="Yurkov A.M."/>
            <person name="Nowrousian M."/>
            <person name="Sun S."/>
            <person name="Cuomo C.A."/>
            <person name="Heitman J."/>
        </authorList>
    </citation>
    <scope>NUCLEOTIDE SEQUENCE</scope>
    <source>
        <strain evidence="4">CBS 10117</strain>
    </source>
</reference>
<dbReference type="InterPro" id="IPR044215">
    <property type="entry name" value="PIG-H"/>
</dbReference>
<dbReference type="GO" id="GO:0000506">
    <property type="term" value="C:glycosylphosphatidylinositol-N-acetylglucosaminyltransferase (GPI-GnT) complex"/>
    <property type="evidence" value="ECO:0007669"/>
    <property type="project" value="InterPro"/>
</dbReference>
<comment type="pathway">
    <text evidence="1">Glycolipid biosynthesis; glycosylphosphatidylinositol-anchor biosynthesis.</text>
</comment>
<dbReference type="Pfam" id="PF10181">
    <property type="entry name" value="PIG-H"/>
    <property type="match status" value="1"/>
</dbReference>
<gene>
    <name evidence="4" type="ORF">I303_106398</name>
</gene>
<dbReference type="EMBL" id="CP144537">
    <property type="protein sequence ID" value="WWC63793.1"/>
    <property type="molecule type" value="Genomic_DNA"/>
</dbReference>
<comment type="similarity">
    <text evidence="2">Belongs to the PIGH family.</text>
</comment>
<feature type="domain" description="Phosphatidylinositol N-acetylglucosaminyltransferase subunit H conserved" evidence="3">
    <location>
        <begin position="131"/>
        <end position="206"/>
    </location>
</feature>
<dbReference type="PANTHER" id="PTHR15231">
    <property type="entry name" value="PHOSPHATIDYLINOSITOL N-ACETYLGLUCOSAMINYLTRANSFERASE SUBUNIT H"/>
    <property type="match status" value="1"/>
</dbReference>
<keyword evidence="5" id="KW-1185">Reference proteome</keyword>
<evidence type="ECO:0000256" key="2">
    <source>
        <dbReference type="ARBA" id="ARBA00009610"/>
    </source>
</evidence>
<evidence type="ECO:0000256" key="1">
    <source>
        <dbReference type="ARBA" id="ARBA00004687"/>
    </source>
</evidence>
<sequence length="236" mass="26887">MQPPTPIVVVTRPLSAHPQLENISTPLSSHRLPLTDGAAGSNVEYRVYNYRVSQNGRMKRGDGWSMSDMGITLSLVWMFWSYRLWNKAKGLYEHASEVRNGWSTEQVVLLAWLTSCILFTRYKCNTVLYESVTPLPGLGIQLASSRGISLPWAYSPHRRLLLPLTTSYTFIPLADISTVILNQALHRFSVRYYLGVVKKDGRGVVVPYSDVRPRFEVLLEVYHGVRETLFSEYNEC</sequence>
<organism evidence="4 5">
    <name type="scientific">Kwoniella dejecticola CBS 10117</name>
    <dbReference type="NCBI Taxonomy" id="1296121"/>
    <lineage>
        <taxon>Eukaryota</taxon>
        <taxon>Fungi</taxon>
        <taxon>Dikarya</taxon>
        <taxon>Basidiomycota</taxon>
        <taxon>Agaricomycotina</taxon>
        <taxon>Tremellomycetes</taxon>
        <taxon>Tremellales</taxon>
        <taxon>Cryptococcaceae</taxon>
        <taxon>Kwoniella</taxon>
    </lineage>
</organism>
<accession>A0AAJ8KTV9</accession>
<dbReference type="KEGG" id="kdj:90830142"/>
<name>A0AAJ8KTV9_9TREE</name>
<evidence type="ECO:0000313" key="5">
    <source>
        <dbReference type="Proteomes" id="UP000078595"/>
    </source>
</evidence>
<dbReference type="Proteomes" id="UP000078595">
    <property type="component" value="Chromosome 8"/>
</dbReference>
<dbReference type="RefSeq" id="XP_065825436.1">
    <property type="nucleotide sequence ID" value="XM_065969364.1"/>
</dbReference>
<dbReference type="AlphaFoldDB" id="A0AAJ8KTV9"/>
<evidence type="ECO:0000259" key="3">
    <source>
        <dbReference type="Pfam" id="PF10181"/>
    </source>
</evidence>
<dbReference type="PANTHER" id="PTHR15231:SF1">
    <property type="entry name" value="PHOSPHATIDYLINOSITOL N-ACETYLGLUCOSAMINYLTRANSFERASE SUBUNIT H"/>
    <property type="match status" value="1"/>
</dbReference>
<dbReference type="InterPro" id="IPR019328">
    <property type="entry name" value="PIGH-H_dom"/>
</dbReference>
<protein>
    <recommendedName>
        <fullName evidence="3">Phosphatidylinositol N-acetylglucosaminyltransferase subunit H conserved domain-containing protein</fullName>
    </recommendedName>
</protein>
<reference evidence="4" key="1">
    <citation type="submission" date="2013-07" db="EMBL/GenBank/DDBJ databases">
        <authorList>
            <consortium name="The Broad Institute Genome Sequencing Platform"/>
            <person name="Cuomo C."/>
            <person name="Litvintseva A."/>
            <person name="Chen Y."/>
            <person name="Heitman J."/>
            <person name="Sun S."/>
            <person name="Springer D."/>
            <person name="Dromer F."/>
            <person name="Young S.K."/>
            <person name="Zeng Q."/>
            <person name="Gargeya S."/>
            <person name="Fitzgerald M."/>
            <person name="Abouelleil A."/>
            <person name="Alvarado L."/>
            <person name="Berlin A.M."/>
            <person name="Chapman S.B."/>
            <person name="Dewar J."/>
            <person name="Goldberg J."/>
            <person name="Griggs A."/>
            <person name="Gujja S."/>
            <person name="Hansen M."/>
            <person name="Howarth C."/>
            <person name="Imamovic A."/>
            <person name="Larimer J."/>
            <person name="McCowan C."/>
            <person name="Murphy C."/>
            <person name="Pearson M."/>
            <person name="Priest M."/>
            <person name="Roberts A."/>
            <person name="Saif S."/>
            <person name="Shea T."/>
            <person name="Sykes S."/>
            <person name="Wortman J."/>
            <person name="Nusbaum C."/>
            <person name="Birren B."/>
        </authorList>
    </citation>
    <scope>NUCLEOTIDE SEQUENCE</scope>
    <source>
        <strain evidence="4">CBS 10117</strain>
    </source>
</reference>